<protein>
    <recommendedName>
        <fullName evidence="6">Glutathione-dependent dehydroascorbate reductase</fullName>
        <ecNumber evidence="3">1.20.4.2</ecNumber>
        <ecNumber evidence="1">1.8.5.1</ecNumber>
        <ecNumber evidence="2">2.5.1.18</ecNumber>
    </recommendedName>
    <alternativeName>
        <fullName evidence="7">Monomethylarsonic acid reductase</fullName>
    </alternativeName>
</protein>
<dbReference type="EC" id="1.20.4.2" evidence="3"/>
<dbReference type="CDD" id="cd03185">
    <property type="entry name" value="GST_C_Tau"/>
    <property type="match status" value="3"/>
</dbReference>
<feature type="domain" description="GST N-terminal" evidence="11">
    <location>
        <begin position="233"/>
        <end position="312"/>
    </location>
</feature>
<evidence type="ECO:0000259" key="12">
    <source>
        <dbReference type="PROSITE" id="PS50405"/>
    </source>
</evidence>
<dbReference type="CDD" id="cd03058">
    <property type="entry name" value="GST_N_Tau"/>
    <property type="match status" value="4"/>
</dbReference>
<dbReference type="InterPro" id="IPR005442">
    <property type="entry name" value="GST_omega"/>
</dbReference>
<dbReference type="InterPro" id="IPR004045">
    <property type="entry name" value="Glutathione_S-Trfase_N"/>
</dbReference>
<dbReference type="InterPro" id="IPR004046">
    <property type="entry name" value="GST_C"/>
</dbReference>
<dbReference type="SUPFAM" id="SSF52833">
    <property type="entry name" value="Thioredoxin-like"/>
    <property type="match status" value="4"/>
</dbReference>
<evidence type="ECO:0000256" key="10">
    <source>
        <dbReference type="ARBA" id="ARBA00049544"/>
    </source>
</evidence>
<feature type="domain" description="GST C-terminal" evidence="12">
    <location>
        <begin position="87"/>
        <end position="222"/>
    </location>
</feature>
<dbReference type="InterPro" id="IPR036249">
    <property type="entry name" value="Thioredoxin-like_sf"/>
</dbReference>
<evidence type="ECO:0000256" key="6">
    <source>
        <dbReference type="ARBA" id="ARBA00032186"/>
    </source>
</evidence>
<dbReference type="PANTHER" id="PTHR11260:SF775">
    <property type="entry name" value="GLUTATHIONE S-TRANSFERASE U10"/>
    <property type="match status" value="1"/>
</dbReference>
<feature type="domain" description="GST N-terminal" evidence="11">
    <location>
        <begin position="3"/>
        <end position="82"/>
    </location>
</feature>
<dbReference type="Gene3D" id="1.20.1050.10">
    <property type="match status" value="3"/>
</dbReference>
<feature type="domain" description="GST N-terminal" evidence="11">
    <location>
        <begin position="543"/>
        <end position="622"/>
    </location>
</feature>
<dbReference type="EC" id="2.5.1.18" evidence="2"/>
<dbReference type="SFLD" id="SFLDG00358">
    <property type="entry name" value="Main_(cytGST)"/>
    <property type="match status" value="3"/>
</dbReference>
<dbReference type="Pfam" id="PF00043">
    <property type="entry name" value="GST_C"/>
    <property type="match status" value="1"/>
</dbReference>
<dbReference type="GO" id="GO:0050610">
    <property type="term" value="F:methylarsonate reductase activity"/>
    <property type="evidence" value="ECO:0007669"/>
    <property type="project" value="UniProtKB-EC"/>
</dbReference>
<dbReference type="GO" id="GO:0004364">
    <property type="term" value="F:glutathione transferase activity"/>
    <property type="evidence" value="ECO:0007669"/>
    <property type="project" value="UniProtKB-EC"/>
</dbReference>
<dbReference type="AlphaFoldDB" id="A0A7J6HXX6"/>
<feature type="domain" description="GST C-terminal" evidence="12">
    <location>
        <begin position="627"/>
        <end position="757"/>
    </location>
</feature>
<comment type="catalytic activity">
    <reaction evidence="10">
        <text>L-dehydroascorbate + 2 glutathione = glutathione disulfide + L-ascorbate</text>
        <dbReference type="Rhea" id="RHEA:24424"/>
        <dbReference type="ChEBI" id="CHEBI:38290"/>
        <dbReference type="ChEBI" id="CHEBI:57925"/>
        <dbReference type="ChEBI" id="CHEBI:58297"/>
        <dbReference type="ChEBI" id="CHEBI:58539"/>
        <dbReference type="EC" id="1.8.5.1"/>
    </reaction>
</comment>
<evidence type="ECO:0000259" key="11">
    <source>
        <dbReference type="PROSITE" id="PS50404"/>
    </source>
</evidence>
<dbReference type="GO" id="GO:0045174">
    <property type="term" value="F:glutathione dehydrogenase (ascorbate) activity"/>
    <property type="evidence" value="ECO:0007669"/>
    <property type="project" value="UniProtKB-EC"/>
</dbReference>
<evidence type="ECO:0000256" key="1">
    <source>
        <dbReference type="ARBA" id="ARBA00012436"/>
    </source>
</evidence>
<dbReference type="FunFam" id="1.20.1050.10:FF:000012">
    <property type="entry name" value="Tau class glutathione S-transferase"/>
    <property type="match status" value="3"/>
</dbReference>
<gene>
    <name evidence="13" type="ORF">G4B88_022671</name>
</gene>
<sequence>MGEEVKLLGFWASPYSQRVIWALKLKGVEYEYIEEDISNKSELLLQYNPVHKKIPVLVHGGKPICESLVILEYIEETWPQTPLLPKDPYERALARFWMQFAVEKAPAFGSFFTSTGGGEKGEKAAKEVVEVFKILEEQLSLGNTKFFGGETINMVDISHGWLPHWFECIEQLVGLKLLDPKTLPRLHTWAQDFKQLPIIKESLPDYDRLLIHMKSVREKMMISTKVLSMIMDEEVKLVGYWASPFPPRVIWALKLKGVEYDYIEEDIYNKSELFLQYNPIHKKVPVLVHGGKPICESLVILEIEIIMGEVKLLGFWASPYSQRVIWALKLKGVDYEYIEEDLSNKSELLLQYNPVHKKIPVLVHGGKPICESLVILEYIEETWPQTPLLPKDPYERALARFWMQFAVGKAPAFNSFFTSTGSGEKGEKAAKEVVEVFKILEEQLSLGNTKFFGGETINMVDISWLPHWFECTEQLVGLKLLDPKTMPRLHTWARDFKQHPIIKESVPDYDRLLIHMKSVREKMMMSSNLLGGTSLTMDISFLVEVKLVGYWASPFPPRVIWALKLKGVEYDYIEEDIYNKSELFLQYNPIHKKVPVLVHGGKPICESLVILEYIEDTWPQTPLLPKDAYERALARFWMRFTDEMGENAVSVLTSSGEKGENETKVAEALKILEEQLSLGNTKFFGGETINMVDIAHGWLPHWFECIEQLVGLKLLDPKTLPRLHTWVQDFKQLPIIKESLPDYDRLLIYMKRIRERFTNSTE</sequence>
<reference evidence="13 14" key="1">
    <citation type="journal article" date="2020" name="bioRxiv">
        <title>Sequence and annotation of 42 cannabis genomes reveals extensive copy number variation in cannabinoid synthesis and pathogen resistance genes.</title>
        <authorList>
            <person name="Mckernan K.J."/>
            <person name="Helbert Y."/>
            <person name="Kane L.T."/>
            <person name="Ebling H."/>
            <person name="Zhang L."/>
            <person name="Liu B."/>
            <person name="Eaton Z."/>
            <person name="Mclaughlin S."/>
            <person name="Kingan S."/>
            <person name="Baybayan P."/>
            <person name="Concepcion G."/>
            <person name="Jordan M."/>
            <person name="Riva A."/>
            <person name="Barbazuk W."/>
            <person name="Harkins T."/>
        </authorList>
    </citation>
    <scope>NUCLEOTIDE SEQUENCE [LARGE SCALE GENOMIC DNA]</scope>
    <source>
        <strain evidence="14">cv. Jamaican Lion 4</strain>
        <tissue evidence="13">Leaf</tissue>
    </source>
</reference>
<dbReference type="GO" id="GO:0006749">
    <property type="term" value="P:glutathione metabolic process"/>
    <property type="evidence" value="ECO:0007669"/>
    <property type="project" value="InterPro"/>
</dbReference>
<proteinExistence type="predicted"/>
<keyword evidence="14" id="KW-1185">Reference proteome</keyword>
<evidence type="ECO:0000313" key="14">
    <source>
        <dbReference type="Proteomes" id="UP000583929"/>
    </source>
</evidence>
<dbReference type="PRINTS" id="PR01625">
    <property type="entry name" value="GSTRNSFRASEO"/>
</dbReference>
<dbReference type="SFLD" id="SFLDS00019">
    <property type="entry name" value="Glutathione_Transferase_(cytos"/>
    <property type="match status" value="3"/>
</dbReference>
<comment type="catalytic activity">
    <reaction evidence="9">
        <text>methylarsonate + 2 glutathione + H(+) = methylarsonous acid + glutathione disulfide + H2O</text>
        <dbReference type="Rhea" id="RHEA:15969"/>
        <dbReference type="ChEBI" id="CHEBI:15377"/>
        <dbReference type="ChEBI" id="CHEBI:15378"/>
        <dbReference type="ChEBI" id="CHEBI:17826"/>
        <dbReference type="ChEBI" id="CHEBI:33409"/>
        <dbReference type="ChEBI" id="CHEBI:57925"/>
        <dbReference type="ChEBI" id="CHEBI:58297"/>
        <dbReference type="EC" id="1.20.4.2"/>
    </reaction>
</comment>
<accession>A0A7J6HXX6</accession>
<comment type="caution">
    <text evidence="13">The sequence shown here is derived from an EMBL/GenBank/DDBJ whole genome shotgun (WGS) entry which is preliminary data.</text>
</comment>
<name>A0A7J6HXX6_CANSA</name>
<dbReference type="InterPro" id="IPR045074">
    <property type="entry name" value="GST_C_Tau"/>
</dbReference>
<evidence type="ECO:0000256" key="2">
    <source>
        <dbReference type="ARBA" id="ARBA00012452"/>
    </source>
</evidence>
<evidence type="ECO:0000256" key="8">
    <source>
        <dbReference type="ARBA" id="ARBA00047960"/>
    </source>
</evidence>
<dbReference type="InterPro" id="IPR036282">
    <property type="entry name" value="Glutathione-S-Trfase_C_sf"/>
</dbReference>
<organism evidence="13 14">
    <name type="scientific">Cannabis sativa</name>
    <name type="common">Hemp</name>
    <name type="synonym">Marijuana</name>
    <dbReference type="NCBI Taxonomy" id="3483"/>
    <lineage>
        <taxon>Eukaryota</taxon>
        <taxon>Viridiplantae</taxon>
        <taxon>Streptophyta</taxon>
        <taxon>Embryophyta</taxon>
        <taxon>Tracheophyta</taxon>
        <taxon>Spermatophyta</taxon>
        <taxon>Magnoliopsida</taxon>
        <taxon>eudicotyledons</taxon>
        <taxon>Gunneridae</taxon>
        <taxon>Pentapetalae</taxon>
        <taxon>rosids</taxon>
        <taxon>fabids</taxon>
        <taxon>Rosales</taxon>
        <taxon>Cannabaceae</taxon>
        <taxon>Cannabis</taxon>
    </lineage>
</organism>
<dbReference type="Gene3D" id="3.40.30.10">
    <property type="entry name" value="Glutaredoxin"/>
    <property type="match status" value="4"/>
</dbReference>
<evidence type="ECO:0000256" key="5">
    <source>
        <dbReference type="ARBA" id="ARBA00023002"/>
    </source>
</evidence>
<evidence type="ECO:0000256" key="4">
    <source>
        <dbReference type="ARBA" id="ARBA00022679"/>
    </source>
</evidence>
<dbReference type="PROSITE" id="PS50404">
    <property type="entry name" value="GST_NTER"/>
    <property type="match status" value="4"/>
</dbReference>
<dbReference type="InterPro" id="IPR045073">
    <property type="entry name" value="Omega/Tau-like"/>
</dbReference>
<feature type="domain" description="GST N-terminal" evidence="11">
    <location>
        <begin position="308"/>
        <end position="387"/>
    </location>
</feature>
<keyword evidence="4" id="KW-0808">Transferase</keyword>
<evidence type="ECO:0000256" key="7">
    <source>
        <dbReference type="ARBA" id="ARBA00032681"/>
    </source>
</evidence>
<dbReference type="SUPFAM" id="SSF47616">
    <property type="entry name" value="GST C-terminal domain-like"/>
    <property type="match status" value="3"/>
</dbReference>
<dbReference type="InterPro" id="IPR010987">
    <property type="entry name" value="Glutathione-S-Trfase_C-like"/>
</dbReference>
<evidence type="ECO:0000256" key="3">
    <source>
        <dbReference type="ARBA" id="ARBA00013060"/>
    </source>
</evidence>
<dbReference type="PANTHER" id="PTHR11260">
    <property type="entry name" value="GLUTATHIONE S-TRANSFERASE, GST, SUPERFAMILY, GST DOMAIN CONTAINING"/>
    <property type="match status" value="1"/>
</dbReference>
<dbReference type="EC" id="1.8.5.1" evidence="1"/>
<dbReference type="Proteomes" id="UP000583929">
    <property type="component" value="Unassembled WGS sequence"/>
</dbReference>
<evidence type="ECO:0000313" key="13">
    <source>
        <dbReference type="EMBL" id="KAF4399588.1"/>
    </source>
</evidence>
<dbReference type="FunFam" id="3.40.30.10:FF:000014">
    <property type="entry name" value="Tau class glutathione S-transferase"/>
    <property type="match status" value="3"/>
</dbReference>
<dbReference type="InterPro" id="IPR040079">
    <property type="entry name" value="Glutathione_S-Trfase"/>
</dbReference>
<dbReference type="PROSITE" id="PS50405">
    <property type="entry name" value="GST_CTER"/>
    <property type="match status" value="3"/>
</dbReference>
<dbReference type="GO" id="GO:0005737">
    <property type="term" value="C:cytoplasm"/>
    <property type="evidence" value="ECO:0007669"/>
    <property type="project" value="InterPro"/>
</dbReference>
<evidence type="ECO:0000256" key="9">
    <source>
        <dbReference type="ARBA" id="ARBA00048353"/>
    </source>
</evidence>
<feature type="domain" description="GST C-terminal" evidence="12">
    <location>
        <begin position="392"/>
        <end position="526"/>
    </location>
</feature>
<dbReference type="SFLD" id="SFLDG01152">
    <property type="entry name" value="Main.3:_Omega-_and_Tau-like"/>
    <property type="match status" value="3"/>
</dbReference>
<dbReference type="Pfam" id="PF02798">
    <property type="entry name" value="GST_N"/>
    <property type="match status" value="4"/>
</dbReference>
<comment type="catalytic activity">
    <reaction evidence="8">
        <text>RX + glutathione = an S-substituted glutathione + a halide anion + H(+)</text>
        <dbReference type="Rhea" id="RHEA:16437"/>
        <dbReference type="ChEBI" id="CHEBI:15378"/>
        <dbReference type="ChEBI" id="CHEBI:16042"/>
        <dbReference type="ChEBI" id="CHEBI:17792"/>
        <dbReference type="ChEBI" id="CHEBI:57925"/>
        <dbReference type="ChEBI" id="CHEBI:90779"/>
        <dbReference type="EC" id="2.5.1.18"/>
    </reaction>
</comment>
<keyword evidence="5" id="KW-0560">Oxidoreductase</keyword>
<dbReference type="EMBL" id="JAATIQ010000021">
    <property type="protein sequence ID" value="KAF4399588.1"/>
    <property type="molecule type" value="Genomic_DNA"/>
</dbReference>